<proteinExistence type="predicted"/>
<feature type="region of interest" description="Disordered" evidence="1">
    <location>
        <begin position="48"/>
        <end position="72"/>
    </location>
</feature>
<evidence type="ECO:0000256" key="1">
    <source>
        <dbReference type="SAM" id="MobiDB-lite"/>
    </source>
</evidence>
<sequence>MARPALCGPALLTEPAPHACSALTTHARNTAMPVDPYAVLRALLRAEAARSAPKPQSSNKHKQPPPREEKQG</sequence>
<protein>
    <submittedName>
        <fullName evidence="2">Uncharacterized protein</fullName>
    </submittedName>
</protein>
<evidence type="ECO:0000313" key="3">
    <source>
        <dbReference type="Proteomes" id="UP000002785"/>
    </source>
</evidence>
<accession>B5HU71</accession>
<evidence type="ECO:0000313" key="2">
    <source>
        <dbReference type="EMBL" id="EDY56376.1"/>
    </source>
</evidence>
<dbReference type="AlphaFoldDB" id="B5HU71"/>
<name>B5HU71_STRX2</name>
<organism evidence="2 3">
    <name type="scientific">Streptomyces sviceus (strain ATCC 29083 / DSM 924 / JCM 4929 / NBRC 13980 / NCIMB 11184 / NRRL 5439 / UC 5370)</name>
    <dbReference type="NCBI Taxonomy" id="463191"/>
    <lineage>
        <taxon>Bacteria</taxon>
        <taxon>Bacillati</taxon>
        <taxon>Actinomycetota</taxon>
        <taxon>Actinomycetes</taxon>
        <taxon>Kitasatosporales</taxon>
        <taxon>Streptomycetaceae</taxon>
        <taxon>Streptomyces</taxon>
    </lineage>
</organism>
<dbReference type="EMBL" id="CM000951">
    <property type="protein sequence ID" value="EDY56376.1"/>
    <property type="molecule type" value="Genomic_DNA"/>
</dbReference>
<dbReference type="Proteomes" id="UP000002785">
    <property type="component" value="Chromosome"/>
</dbReference>
<gene>
    <name evidence="2" type="ORF">SSEG_09100</name>
</gene>
<dbReference type="HOGENOM" id="CLU_2720743_0_0_11"/>
<reference evidence="2" key="1">
    <citation type="submission" date="2009-10" db="EMBL/GenBank/DDBJ databases">
        <title>The genome sequence of Streptomyces sviceus strain ATCC 29083.</title>
        <authorList>
            <consortium name="The Broad Institute Genome Sequencing Platform"/>
            <consortium name="Broad Institute Microbial Sequencing Center"/>
            <person name="Fischbach M."/>
            <person name="Godfrey P."/>
            <person name="Ward D."/>
            <person name="Young S."/>
            <person name="Zeng Q."/>
            <person name="Koehrsen M."/>
            <person name="Alvarado L."/>
            <person name="Berlin A.M."/>
            <person name="Bochicchio J."/>
            <person name="Borenstein D."/>
            <person name="Chapman S.B."/>
            <person name="Chen Z."/>
            <person name="Engels R."/>
            <person name="Freedman E."/>
            <person name="Gellesch M."/>
            <person name="Goldberg J."/>
            <person name="Griggs A."/>
            <person name="Gujja S."/>
            <person name="Heilman E.R."/>
            <person name="Heiman D.I."/>
            <person name="Hepburn T.A."/>
            <person name="Howarth C."/>
            <person name="Jen D."/>
            <person name="Larson L."/>
            <person name="Lewis B."/>
            <person name="Mehta T."/>
            <person name="Park D."/>
            <person name="Pearson M."/>
            <person name="Richards J."/>
            <person name="Roberts A."/>
            <person name="Saif S."/>
            <person name="Shea T.D."/>
            <person name="Shenoy N."/>
            <person name="Sisk P."/>
            <person name="Stolte C."/>
            <person name="Sykes S.N."/>
            <person name="Thomson T."/>
            <person name="Walk T."/>
            <person name="White J."/>
            <person name="Yandava C."/>
            <person name="Straight P."/>
            <person name="Clardy J."/>
            <person name="Hung D."/>
            <person name="Kolter R."/>
            <person name="Mekalanos J."/>
            <person name="Walker S."/>
            <person name="Walsh C.T."/>
            <person name="Wieland-Brown L.C."/>
            <person name="Haas B."/>
            <person name="Nusbaum C."/>
            <person name="Birren B."/>
        </authorList>
    </citation>
    <scope>NUCLEOTIDE SEQUENCE [LARGE SCALE GENOMIC DNA]</scope>
    <source>
        <strain evidence="2">ATCC 29083</strain>
    </source>
</reference>
<keyword evidence="3" id="KW-1185">Reference proteome</keyword>